<organism evidence="1 2">
    <name type="scientific">Photorhabdus heterorhabditis</name>
    <dbReference type="NCBI Taxonomy" id="880156"/>
    <lineage>
        <taxon>Bacteria</taxon>
        <taxon>Pseudomonadati</taxon>
        <taxon>Pseudomonadota</taxon>
        <taxon>Gammaproteobacteria</taxon>
        <taxon>Enterobacterales</taxon>
        <taxon>Morganellaceae</taxon>
        <taxon>Photorhabdus</taxon>
    </lineage>
</organism>
<reference evidence="1 2" key="1">
    <citation type="submission" date="2015-09" db="EMBL/GenBank/DDBJ databases">
        <title>Draft genome sequence and assembly of Photorhabdus sp. VMG, a bacterial symbiont associated with Heterorhabditis zealandica.</title>
        <authorList>
            <person name="Naidoo S."/>
            <person name="Featherston J."/>
            <person name="Mothupi B."/>
            <person name="Gray V.M."/>
        </authorList>
    </citation>
    <scope>NUCLEOTIDE SEQUENCE [LARGE SCALE GENOMIC DNA]</scope>
    <source>
        <strain evidence="1 2">VMG</strain>
    </source>
</reference>
<evidence type="ECO:0000313" key="2">
    <source>
        <dbReference type="Proteomes" id="UP000037727"/>
    </source>
</evidence>
<dbReference type="Proteomes" id="UP000037727">
    <property type="component" value="Unassembled WGS sequence"/>
</dbReference>
<comment type="caution">
    <text evidence="1">The sequence shown here is derived from an EMBL/GenBank/DDBJ whole genome shotgun (WGS) entry which is preliminary data.</text>
</comment>
<protein>
    <submittedName>
        <fullName evidence="1">Uncharacterized protein</fullName>
    </submittedName>
</protein>
<proteinExistence type="predicted"/>
<dbReference type="EMBL" id="LJCS01000009">
    <property type="protein sequence ID" value="KOY62997.1"/>
    <property type="molecule type" value="Genomic_DNA"/>
</dbReference>
<evidence type="ECO:0000313" key="1">
    <source>
        <dbReference type="EMBL" id="KOY62997.1"/>
    </source>
</evidence>
<keyword evidence="2" id="KW-1185">Reference proteome</keyword>
<gene>
    <name evidence="1" type="ORF">AM629_05425</name>
</gene>
<accession>A0ABR5KF98</accession>
<sequence>MVKSLSQSVTGVKSATYGKGDKEIGSSRKYKEIMSRIEKLEKNVEKRNLKKILKDLDKLGKNLKKLSYVISGDSDIKAKIGNVQTKYEHIRHDLKNSKVIEEYKHISPPVTNFFKKIGRIIIKMPPR</sequence>
<name>A0ABR5KF98_9GAMM</name>